<feature type="transmembrane region" description="Helical" evidence="7">
    <location>
        <begin position="198"/>
        <end position="219"/>
    </location>
</feature>
<dbReference type="AlphaFoldDB" id="A0A0C3BTR9"/>
<dbReference type="SMART" id="SM00665">
    <property type="entry name" value="B561"/>
    <property type="match status" value="1"/>
</dbReference>
<gene>
    <name evidence="9" type="ORF">M413DRAFT_73322</name>
</gene>
<dbReference type="PANTHER" id="PTHR47797">
    <property type="entry name" value="DEHYDROGENASE, PUTATIVE (AFU_ORTHOLOGUE AFUA_8G05805)-RELATED"/>
    <property type="match status" value="1"/>
</dbReference>
<dbReference type="PANTHER" id="PTHR47797:SF3">
    <property type="entry name" value="CYTOCHROME B561 DOMAIN-CONTAINING PROTEIN"/>
    <property type="match status" value="1"/>
</dbReference>
<proteinExistence type="predicted"/>
<dbReference type="Gene3D" id="1.20.120.1770">
    <property type="match status" value="1"/>
</dbReference>
<feature type="domain" description="Cytochrome b561" evidence="8">
    <location>
        <begin position="84"/>
        <end position="290"/>
    </location>
</feature>
<dbReference type="Gene3D" id="2.60.40.1210">
    <property type="entry name" value="Cellobiose dehydrogenase, cytochrome domain"/>
    <property type="match status" value="1"/>
</dbReference>
<name>A0A0C3BTR9_HEBCY</name>
<reference evidence="10" key="2">
    <citation type="submission" date="2015-01" db="EMBL/GenBank/DDBJ databases">
        <title>Evolutionary Origins and Diversification of the Mycorrhizal Mutualists.</title>
        <authorList>
            <consortium name="DOE Joint Genome Institute"/>
            <consortium name="Mycorrhizal Genomics Consortium"/>
            <person name="Kohler A."/>
            <person name="Kuo A."/>
            <person name="Nagy L.G."/>
            <person name="Floudas D."/>
            <person name="Copeland A."/>
            <person name="Barry K.W."/>
            <person name="Cichocki N."/>
            <person name="Veneault-Fourrey C."/>
            <person name="LaButti K."/>
            <person name="Lindquist E.A."/>
            <person name="Lipzen A."/>
            <person name="Lundell T."/>
            <person name="Morin E."/>
            <person name="Murat C."/>
            <person name="Riley R."/>
            <person name="Ohm R."/>
            <person name="Sun H."/>
            <person name="Tunlid A."/>
            <person name="Henrissat B."/>
            <person name="Grigoriev I.V."/>
            <person name="Hibbett D.S."/>
            <person name="Martin F."/>
        </authorList>
    </citation>
    <scope>NUCLEOTIDE SEQUENCE [LARGE SCALE GENOMIC DNA]</scope>
    <source>
        <strain evidence="10">h7</strain>
    </source>
</reference>
<organism evidence="9 10">
    <name type="scientific">Hebeloma cylindrosporum</name>
    <dbReference type="NCBI Taxonomy" id="76867"/>
    <lineage>
        <taxon>Eukaryota</taxon>
        <taxon>Fungi</taxon>
        <taxon>Dikarya</taxon>
        <taxon>Basidiomycota</taxon>
        <taxon>Agaricomycotina</taxon>
        <taxon>Agaricomycetes</taxon>
        <taxon>Agaricomycetidae</taxon>
        <taxon>Agaricales</taxon>
        <taxon>Agaricineae</taxon>
        <taxon>Hymenogastraceae</taxon>
        <taxon>Hebeloma</taxon>
    </lineage>
</organism>
<evidence type="ECO:0000256" key="7">
    <source>
        <dbReference type="SAM" id="Phobius"/>
    </source>
</evidence>
<accession>A0A0C3BTR9</accession>
<keyword evidence="10" id="KW-1185">Reference proteome</keyword>
<keyword evidence="5 7" id="KW-1133">Transmembrane helix</keyword>
<dbReference type="STRING" id="686832.A0A0C3BTR9"/>
<evidence type="ECO:0000256" key="4">
    <source>
        <dbReference type="ARBA" id="ARBA00022982"/>
    </source>
</evidence>
<dbReference type="CDD" id="cd08760">
    <property type="entry name" value="Cyt_b561_FRRS1_like"/>
    <property type="match status" value="1"/>
</dbReference>
<dbReference type="EMBL" id="KN831783">
    <property type="protein sequence ID" value="KIM40060.1"/>
    <property type="molecule type" value="Genomic_DNA"/>
</dbReference>
<protein>
    <recommendedName>
        <fullName evidence="8">Cytochrome b561 domain-containing protein</fullName>
    </recommendedName>
</protein>
<evidence type="ECO:0000256" key="2">
    <source>
        <dbReference type="ARBA" id="ARBA00022448"/>
    </source>
</evidence>
<dbReference type="SUPFAM" id="SSF49344">
    <property type="entry name" value="CBD9-like"/>
    <property type="match status" value="1"/>
</dbReference>
<dbReference type="InterPro" id="IPR006593">
    <property type="entry name" value="Cyt_b561/ferric_Rdtase_TM"/>
</dbReference>
<reference evidence="9 10" key="1">
    <citation type="submission" date="2014-04" db="EMBL/GenBank/DDBJ databases">
        <authorList>
            <consortium name="DOE Joint Genome Institute"/>
            <person name="Kuo A."/>
            <person name="Gay G."/>
            <person name="Dore J."/>
            <person name="Kohler A."/>
            <person name="Nagy L.G."/>
            <person name="Floudas D."/>
            <person name="Copeland A."/>
            <person name="Barry K.W."/>
            <person name="Cichocki N."/>
            <person name="Veneault-Fourrey C."/>
            <person name="LaButti K."/>
            <person name="Lindquist E.A."/>
            <person name="Lipzen A."/>
            <person name="Lundell T."/>
            <person name="Morin E."/>
            <person name="Murat C."/>
            <person name="Sun H."/>
            <person name="Tunlid A."/>
            <person name="Henrissat B."/>
            <person name="Grigoriev I.V."/>
            <person name="Hibbett D.S."/>
            <person name="Martin F."/>
            <person name="Nordberg H.P."/>
            <person name="Cantor M.N."/>
            <person name="Hua S.X."/>
        </authorList>
    </citation>
    <scope>NUCLEOTIDE SEQUENCE [LARGE SCALE GENOMIC DNA]</scope>
    <source>
        <strain evidence="10">h7</strain>
    </source>
</reference>
<feature type="transmembrane region" description="Helical" evidence="7">
    <location>
        <begin position="231"/>
        <end position="250"/>
    </location>
</feature>
<feature type="transmembrane region" description="Helical" evidence="7">
    <location>
        <begin position="161"/>
        <end position="186"/>
    </location>
</feature>
<dbReference type="GO" id="GO:0016020">
    <property type="term" value="C:membrane"/>
    <property type="evidence" value="ECO:0007669"/>
    <property type="project" value="UniProtKB-SubCell"/>
</dbReference>
<comment type="subcellular location">
    <subcellularLocation>
        <location evidence="1">Membrane</location>
    </subcellularLocation>
</comment>
<feature type="transmembrane region" description="Helical" evidence="7">
    <location>
        <begin position="270"/>
        <end position="292"/>
    </location>
</feature>
<dbReference type="Pfam" id="PF03188">
    <property type="entry name" value="Cytochrom_B561"/>
    <property type="match status" value="1"/>
</dbReference>
<dbReference type="PROSITE" id="PS50939">
    <property type="entry name" value="CYTOCHROME_B561"/>
    <property type="match status" value="1"/>
</dbReference>
<evidence type="ECO:0000259" key="8">
    <source>
        <dbReference type="PROSITE" id="PS50939"/>
    </source>
</evidence>
<evidence type="ECO:0000256" key="5">
    <source>
        <dbReference type="ARBA" id="ARBA00022989"/>
    </source>
</evidence>
<dbReference type="Proteomes" id="UP000053424">
    <property type="component" value="Unassembled WGS sequence"/>
</dbReference>
<dbReference type="HOGENOM" id="CLU_038404_0_0_1"/>
<keyword evidence="3 7" id="KW-0812">Transmembrane</keyword>
<evidence type="ECO:0000256" key="1">
    <source>
        <dbReference type="ARBA" id="ARBA00004370"/>
    </source>
</evidence>
<evidence type="ECO:0000313" key="9">
    <source>
        <dbReference type="EMBL" id="KIM40060.1"/>
    </source>
</evidence>
<keyword evidence="4" id="KW-0249">Electron transport</keyword>
<evidence type="ECO:0000313" key="10">
    <source>
        <dbReference type="Proteomes" id="UP000053424"/>
    </source>
</evidence>
<feature type="transmembrane region" description="Helical" evidence="7">
    <location>
        <begin position="124"/>
        <end position="149"/>
    </location>
</feature>
<keyword evidence="6 7" id="KW-0472">Membrane</keyword>
<sequence length="317" mass="34666">MWINNNQVILSQRQASAEVMPTVVANPPRTATVASSLSVLSTTKPELGYTIPSNSDTKQSVIFAFGTTNPGSSAVDATLIQHLDYGILSLDLTKQISSGSTTSPTNSSSTDSSSIPLQPYQKLIVGHAVLCVIGFLFLLPAGALFARYARTFMNNWFQGHWGLQFALAGPVIFVGVILGIASVSQAKAKHLDDDHKHWGIALFVLYLVQCALGAFIHFVKNANRARRPAQNYLHGVVGVVLIGLALYQVHSGYDHEWPTTTGRDPLPSGVKTLFVIWAILLPLSYAIGLAFLPKQYRQERGKRIPTHDDRYKLRQRG</sequence>
<evidence type="ECO:0000256" key="6">
    <source>
        <dbReference type="ARBA" id="ARBA00023136"/>
    </source>
</evidence>
<evidence type="ECO:0000256" key="3">
    <source>
        <dbReference type="ARBA" id="ARBA00022692"/>
    </source>
</evidence>
<keyword evidence="2" id="KW-0813">Transport</keyword>
<dbReference type="OrthoDB" id="19261at2759"/>